<evidence type="ECO:0000313" key="4">
    <source>
        <dbReference type="Proteomes" id="UP000621436"/>
    </source>
</evidence>
<protein>
    <submittedName>
        <fullName evidence="3">Ferrous iron transport protein A</fullName>
    </submittedName>
</protein>
<dbReference type="Gene3D" id="2.30.30.90">
    <property type="match status" value="1"/>
</dbReference>
<dbReference type="Proteomes" id="UP000621436">
    <property type="component" value="Unassembled WGS sequence"/>
</dbReference>
<name>A0A931F6T6_9FIRM</name>
<evidence type="ECO:0000313" key="3">
    <source>
        <dbReference type="EMBL" id="MBF8435926.1"/>
    </source>
</evidence>
<feature type="domain" description="Ferrous iron transporter FeoA-like" evidence="2">
    <location>
        <begin position="8"/>
        <end position="76"/>
    </location>
</feature>
<organism evidence="3 4">
    <name type="scientific">Halonatronomonas betaini</name>
    <dbReference type="NCBI Taxonomy" id="2778430"/>
    <lineage>
        <taxon>Bacteria</taxon>
        <taxon>Bacillati</taxon>
        <taxon>Bacillota</taxon>
        <taxon>Clostridia</taxon>
        <taxon>Halanaerobiales</taxon>
        <taxon>Halarsenatibacteraceae</taxon>
        <taxon>Halonatronomonas</taxon>
    </lineage>
</organism>
<dbReference type="InterPro" id="IPR007167">
    <property type="entry name" value="Fe-transptr_FeoA-like"/>
</dbReference>
<dbReference type="RefSeq" id="WP_270452649.1">
    <property type="nucleotide sequence ID" value="NZ_JADPIE010000001.1"/>
</dbReference>
<evidence type="ECO:0000256" key="1">
    <source>
        <dbReference type="ARBA" id="ARBA00023004"/>
    </source>
</evidence>
<evidence type="ECO:0000259" key="2">
    <source>
        <dbReference type="SMART" id="SM00899"/>
    </source>
</evidence>
<reference evidence="3" key="1">
    <citation type="submission" date="2020-11" db="EMBL/GenBank/DDBJ databases">
        <title>Halonatronomonas betainensis gen. nov., sp. nov. a novel haloalkaliphilic representative of the family Halanaerobiacae capable of betaine degradation.</title>
        <authorList>
            <person name="Boltyanskaya Y."/>
            <person name="Kevbrin V."/>
            <person name="Detkova E."/>
            <person name="Grouzdev D.S."/>
            <person name="Koziaeva V."/>
            <person name="Zhilina T."/>
        </authorList>
    </citation>
    <scope>NUCLEOTIDE SEQUENCE</scope>
    <source>
        <strain evidence="3">Z-7014</strain>
    </source>
</reference>
<proteinExistence type="predicted"/>
<gene>
    <name evidence="3" type="ORF">I0Q91_02435</name>
</gene>
<dbReference type="Pfam" id="PF04023">
    <property type="entry name" value="FeoA"/>
    <property type="match status" value="1"/>
</dbReference>
<dbReference type="EMBL" id="JADPIE010000001">
    <property type="protein sequence ID" value="MBF8435926.1"/>
    <property type="molecule type" value="Genomic_DNA"/>
</dbReference>
<dbReference type="SMART" id="SM00899">
    <property type="entry name" value="FeoA"/>
    <property type="match status" value="1"/>
</dbReference>
<accession>A0A931F6T6</accession>
<keyword evidence="4" id="KW-1185">Reference proteome</keyword>
<sequence length="84" mass="9595">MKEYYREINLIELKKQTKAIISEVPEHPLLPPLGIRKGKEVILKSRQAWRGPLIIEIEDRQVAIDPEIAAKIKIKEEVAIDAAV</sequence>
<comment type="caution">
    <text evidence="3">The sequence shown here is derived from an EMBL/GenBank/DDBJ whole genome shotgun (WGS) entry which is preliminary data.</text>
</comment>
<dbReference type="InterPro" id="IPR038157">
    <property type="entry name" value="FeoA_core_dom"/>
</dbReference>
<dbReference type="SUPFAM" id="SSF50037">
    <property type="entry name" value="C-terminal domain of transcriptional repressors"/>
    <property type="match status" value="1"/>
</dbReference>
<dbReference type="AlphaFoldDB" id="A0A931F6T6"/>
<dbReference type="GO" id="GO:0046914">
    <property type="term" value="F:transition metal ion binding"/>
    <property type="evidence" value="ECO:0007669"/>
    <property type="project" value="InterPro"/>
</dbReference>
<dbReference type="InterPro" id="IPR008988">
    <property type="entry name" value="Transcriptional_repressor_C"/>
</dbReference>
<keyword evidence="1" id="KW-0408">Iron</keyword>